<dbReference type="EMBL" id="BKCJ011382340">
    <property type="protein sequence ID" value="GFD28100.1"/>
    <property type="molecule type" value="Genomic_DNA"/>
</dbReference>
<accession>A0A699UZY5</accession>
<reference evidence="1" key="1">
    <citation type="journal article" date="2019" name="Sci. Rep.">
        <title>Draft genome of Tanacetum cinerariifolium, the natural source of mosquito coil.</title>
        <authorList>
            <person name="Yamashiro T."/>
            <person name="Shiraishi A."/>
            <person name="Satake H."/>
            <person name="Nakayama K."/>
        </authorList>
    </citation>
    <scope>NUCLEOTIDE SEQUENCE</scope>
</reference>
<organism evidence="1">
    <name type="scientific">Tanacetum cinerariifolium</name>
    <name type="common">Dalmatian daisy</name>
    <name type="synonym">Chrysanthemum cinerariifolium</name>
    <dbReference type="NCBI Taxonomy" id="118510"/>
    <lineage>
        <taxon>Eukaryota</taxon>
        <taxon>Viridiplantae</taxon>
        <taxon>Streptophyta</taxon>
        <taxon>Embryophyta</taxon>
        <taxon>Tracheophyta</taxon>
        <taxon>Spermatophyta</taxon>
        <taxon>Magnoliopsida</taxon>
        <taxon>eudicotyledons</taxon>
        <taxon>Gunneridae</taxon>
        <taxon>Pentapetalae</taxon>
        <taxon>asterids</taxon>
        <taxon>campanulids</taxon>
        <taxon>Asterales</taxon>
        <taxon>Asteraceae</taxon>
        <taxon>Asteroideae</taxon>
        <taxon>Anthemideae</taxon>
        <taxon>Anthemidinae</taxon>
        <taxon>Tanacetum</taxon>
    </lineage>
</organism>
<comment type="caution">
    <text evidence="1">The sequence shown here is derived from an EMBL/GenBank/DDBJ whole genome shotgun (WGS) entry which is preliminary data.</text>
</comment>
<evidence type="ECO:0000313" key="1">
    <source>
        <dbReference type="EMBL" id="GFD28100.1"/>
    </source>
</evidence>
<proteinExistence type="predicted"/>
<sequence length="68" mass="7224">MDLFNLIRAPNPTKVKTGRSSHGGKSLAAIQLGLASTVVVPEDAPMGEVTPIHYPLPTLRHALLLTLP</sequence>
<dbReference type="AlphaFoldDB" id="A0A699UZY5"/>
<feature type="non-terminal residue" evidence="1">
    <location>
        <position position="68"/>
    </location>
</feature>
<name>A0A699UZY5_TANCI</name>
<gene>
    <name evidence="1" type="ORF">Tci_900069</name>
</gene>
<protein>
    <submittedName>
        <fullName evidence="1">Uncharacterized protein</fullName>
    </submittedName>
</protein>